<dbReference type="PANTHER" id="PTHR32114">
    <property type="entry name" value="ABC TRANSPORTER ABCH.3"/>
    <property type="match status" value="1"/>
</dbReference>
<dbReference type="GO" id="GO:0016887">
    <property type="term" value="F:ATP hydrolysis activity"/>
    <property type="evidence" value="ECO:0007669"/>
    <property type="project" value="InterPro"/>
</dbReference>
<dbReference type="Pfam" id="PF13476">
    <property type="entry name" value="AAA_23"/>
    <property type="match status" value="1"/>
</dbReference>
<dbReference type="InterPro" id="IPR038729">
    <property type="entry name" value="Rad50/SbcC_AAA"/>
</dbReference>
<reference evidence="3 4" key="1">
    <citation type="submission" date="2019-11" db="EMBL/GenBank/DDBJ databases">
        <title>P. haliotis isolates from Z. marina roots.</title>
        <authorList>
            <person name="Cohen M."/>
            <person name="Jospin G."/>
            <person name="Eisen J.A."/>
            <person name="Coil D.A."/>
        </authorList>
    </citation>
    <scope>NUCLEOTIDE SEQUENCE [LARGE SCALE GENOMIC DNA]</scope>
    <source>
        <strain evidence="3 4">UCD-MCMsp1aY</strain>
    </source>
</reference>
<dbReference type="EMBL" id="WOCD01000003">
    <property type="protein sequence ID" value="MUH72709.1"/>
    <property type="molecule type" value="Genomic_DNA"/>
</dbReference>
<keyword evidence="4" id="KW-1185">Reference proteome</keyword>
<gene>
    <name evidence="3" type="primary">dndD</name>
    <name evidence="3" type="ORF">GNP35_09535</name>
</gene>
<feature type="domain" description="Rad50/SbcC-type AAA" evidence="2">
    <location>
        <begin position="6"/>
        <end position="247"/>
    </location>
</feature>
<dbReference type="NCBIfam" id="TIGR03185">
    <property type="entry name" value="DNA_S_dndD"/>
    <property type="match status" value="1"/>
</dbReference>
<dbReference type="AlphaFoldDB" id="A0A6N8FB23"/>
<dbReference type="RefSeq" id="WP_155695864.1">
    <property type="nucleotide sequence ID" value="NZ_WOCD01000003.1"/>
</dbReference>
<name>A0A6N8FB23_9GAMM</name>
<accession>A0A6N8FB23</accession>
<comment type="caution">
    <text evidence="3">The sequence shown here is derived from an EMBL/GenBank/DDBJ whole genome shotgun (WGS) entry which is preliminary data.</text>
</comment>
<dbReference type="InterPro" id="IPR027417">
    <property type="entry name" value="P-loop_NTPase"/>
</dbReference>
<dbReference type="Proteomes" id="UP000439994">
    <property type="component" value="Unassembled WGS sequence"/>
</dbReference>
<protein>
    <submittedName>
        <fullName evidence="3">DNA sulfur modification protein DndD</fullName>
    </submittedName>
</protein>
<evidence type="ECO:0000313" key="4">
    <source>
        <dbReference type="Proteomes" id="UP000439994"/>
    </source>
</evidence>
<keyword evidence="1" id="KW-0175">Coiled coil</keyword>
<organism evidence="3 4">
    <name type="scientific">Psychrosphaera haliotis</name>
    <dbReference type="NCBI Taxonomy" id="555083"/>
    <lineage>
        <taxon>Bacteria</taxon>
        <taxon>Pseudomonadati</taxon>
        <taxon>Pseudomonadota</taxon>
        <taxon>Gammaproteobacteria</taxon>
        <taxon>Alteromonadales</taxon>
        <taxon>Pseudoalteromonadaceae</taxon>
        <taxon>Psychrosphaera</taxon>
    </lineage>
</organism>
<feature type="coiled-coil region" evidence="1">
    <location>
        <begin position="215"/>
        <end position="256"/>
    </location>
</feature>
<dbReference type="GO" id="GO:0006302">
    <property type="term" value="P:double-strand break repair"/>
    <property type="evidence" value="ECO:0007669"/>
    <property type="project" value="InterPro"/>
</dbReference>
<dbReference type="InterPro" id="IPR017599">
    <property type="entry name" value="DNA_S_DndD"/>
</dbReference>
<proteinExistence type="predicted"/>
<evidence type="ECO:0000313" key="3">
    <source>
        <dbReference type="EMBL" id="MUH72709.1"/>
    </source>
</evidence>
<dbReference type="PANTHER" id="PTHR32114:SF2">
    <property type="entry name" value="ABC TRANSPORTER ABCH.3"/>
    <property type="match status" value="1"/>
</dbReference>
<dbReference type="Gene3D" id="3.40.50.300">
    <property type="entry name" value="P-loop containing nucleotide triphosphate hydrolases"/>
    <property type="match status" value="2"/>
</dbReference>
<evidence type="ECO:0000259" key="2">
    <source>
        <dbReference type="Pfam" id="PF13476"/>
    </source>
</evidence>
<sequence length="666" mass="74710">MIFKTLSLENFRVFNGQHNIELAPRRAGLQSKPIVLFGGLNGAGKTSILTAIRLALLGRKAIGNAVSKKEFNEYLAEQVNKKAAKDSSETVAKVSLEFTHTHQGEHSTYRVEREWSLNNDEKLVLYINDTCEESLTTEQVQSFLHELVPPGIGDLFFFDGEKIAELAEDDTGSYLKEAVQKLLGIDVINRLSDDLDIYIKQISQKAADAKTVKVINELELEKNQLLLQANKERESEDQVKRQLADLELQVRDAEQKIQDRGGAWAKTKTDEKNKADELVKHKAILETKILGHLDDSFPLALAPKAMAELVTTLSEEQEIKESQAFANKLNENLSDLETILQSKFSHESEELFATISDYFKSVSGSSNRSVELDISNTDFNILQAQISDASKAKIQCVELTQELLETEQSLESVSINIQRAPDEEELTTLYDNLRTLDAEKHKLKTQYGHHLIKAKAYISKALELAKRLEKLYTGQKTEASISKAVSRVDASTKVLQEFSSQLTAMRVGQLEELFAQSYRKLARKEDLKLSAKIDPSTFDVTLVDADDIAINRKSMSAGEKQIFAFAILEALGKLSGKVLPVVVDTPLGRLDSKHRDKLVKHYFPEAGEQVILLSTDTEVDEDFFSAMAHEVSHAFEIEFDEQTKCSTLNEGYFWKNSSETVQKEAV</sequence>
<dbReference type="OrthoDB" id="9795626at2"/>
<evidence type="ECO:0000256" key="1">
    <source>
        <dbReference type="SAM" id="Coils"/>
    </source>
</evidence>
<dbReference type="SUPFAM" id="SSF52540">
    <property type="entry name" value="P-loop containing nucleoside triphosphate hydrolases"/>
    <property type="match status" value="1"/>
</dbReference>